<feature type="compositionally biased region" description="Polar residues" evidence="1">
    <location>
        <begin position="42"/>
        <end position="54"/>
    </location>
</feature>
<name>A0A9W5PYR0_BACCE</name>
<feature type="region of interest" description="Disordered" evidence="1">
    <location>
        <begin position="29"/>
        <end position="65"/>
    </location>
</feature>
<sequence>MAVDNDKAGKDFIQTMKCFVDLKEDIPMNEKDWNDVRKKQVNEQQPKETAQPNKTKPIKEVEKSF</sequence>
<evidence type="ECO:0000313" key="2">
    <source>
        <dbReference type="EMBL" id="EOO62300.1"/>
    </source>
</evidence>
<dbReference type="AlphaFoldDB" id="A0A9W5PYR0"/>
<evidence type="ECO:0000313" key="3">
    <source>
        <dbReference type="Proteomes" id="UP000014023"/>
    </source>
</evidence>
<dbReference type="EMBL" id="AHFL01000054">
    <property type="protein sequence ID" value="EOO62300.1"/>
    <property type="molecule type" value="Genomic_DNA"/>
</dbReference>
<feature type="compositionally biased region" description="Basic and acidic residues" evidence="1">
    <location>
        <begin position="29"/>
        <end position="41"/>
    </location>
</feature>
<comment type="caution">
    <text evidence="2">The sequence shown here is derived from an EMBL/GenBank/DDBJ whole genome shotgun (WGS) entry which is preliminary data.</text>
</comment>
<proteinExistence type="predicted"/>
<dbReference type="Proteomes" id="UP000014023">
    <property type="component" value="Unassembled WGS sequence"/>
</dbReference>
<evidence type="ECO:0000256" key="1">
    <source>
        <dbReference type="SAM" id="MobiDB-lite"/>
    </source>
</evidence>
<gene>
    <name evidence="2" type="ORF">IKE_05727</name>
</gene>
<reference evidence="2 3" key="1">
    <citation type="submission" date="2012-12" db="EMBL/GenBank/DDBJ databases">
        <title>The Genome Sequence of Bacillus cereus VD196.</title>
        <authorList>
            <consortium name="The Broad Institute Genome Sequencing Platform"/>
            <consortium name="The Broad Institute Genome Sequencing Center for Infectious Disease"/>
            <person name="Feldgarden M."/>
            <person name="Van der Auwera G.A."/>
            <person name="Mahillon J."/>
            <person name="Duprez V."/>
            <person name="Timmery S."/>
            <person name="Mattelet C."/>
            <person name="Dierick K."/>
            <person name="Sun M."/>
            <person name="Yu Z."/>
            <person name="Zhu L."/>
            <person name="Hu X."/>
            <person name="Shank E.B."/>
            <person name="Swiecicka I."/>
            <person name="Hansen B.M."/>
            <person name="Andrup L."/>
            <person name="Walker B."/>
            <person name="Young S.K."/>
            <person name="Zeng Q."/>
            <person name="Gargeya S."/>
            <person name="Fitzgerald M."/>
            <person name="Haas B."/>
            <person name="Abouelleil A."/>
            <person name="Alvarado L."/>
            <person name="Arachchi H.M."/>
            <person name="Berlin A.M."/>
            <person name="Chapman S.B."/>
            <person name="Dewar J."/>
            <person name="Goldberg J."/>
            <person name="Griggs A."/>
            <person name="Gujja S."/>
            <person name="Hansen M."/>
            <person name="Howarth C."/>
            <person name="Imamovic A."/>
            <person name="Larimer J."/>
            <person name="McCowan C."/>
            <person name="Murphy C."/>
            <person name="Neiman D."/>
            <person name="Pearson M."/>
            <person name="Priest M."/>
            <person name="Roberts A."/>
            <person name="Saif S."/>
            <person name="Shea T."/>
            <person name="Sisk P."/>
            <person name="Sykes S."/>
            <person name="Wortman J."/>
            <person name="Nusbaum C."/>
            <person name="Birren B."/>
        </authorList>
    </citation>
    <scope>NUCLEOTIDE SEQUENCE [LARGE SCALE GENOMIC DNA]</scope>
    <source>
        <strain evidence="2 3">VD196</strain>
    </source>
</reference>
<accession>A0A9W5PYR0</accession>
<organism evidence="2 3">
    <name type="scientific">Bacillus cereus VD196</name>
    <dbReference type="NCBI Taxonomy" id="1053243"/>
    <lineage>
        <taxon>Bacteria</taxon>
        <taxon>Bacillati</taxon>
        <taxon>Bacillota</taxon>
        <taxon>Bacilli</taxon>
        <taxon>Bacillales</taxon>
        <taxon>Bacillaceae</taxon>
        <taxon>Bacillus</taxon>
        <taxon>Bacillus cereus group</taxon>
    </lineage>
</organism>
<protein>
    <submittedName>
        <fullName evidence="2">Uncharacterized protein</fullName>
    </submittedName>
</protein>